<feature type="non-terminal residue" evidence="2">
    <location>
        <position position="203"/>
    </location>
</feature>
<proteinExistence type="inferred from homology"/>
<dbReference type="SUPFAM" id="SSF54518">
    <property type="entry name" value="Tubby C-terminal domain-like"/>
    <property type="match status" value="1"/>
</dbReference>
<evidence type="ECO:0000313" key="3">
    <source>
        <dbReference type="Proteomes" id="UP000767238"/>
    </source>
</evidence>
<reference evidence="2" key="2">
    <citation type="submission" date="2021-08" db="EMBL/GenBank/DDBJ databases">
        <authorList>
            <person name="Gostincar C."/>
            <person name="Sun X."/>
            <person name="Song Z."/>
            <person name="Gunde-Cimerman N."/>
        </authorList>
    </citation>
    <scope>NUCLEOTIDE SEQUENCE</scope>
    <source>
        <strain evidence="2">EXF-8016</strain>
    </source>
</reference>
<evidence type="ECO:0000313" key="2">
    <source>
        <dbReference type="EMBL" id="KAH0216722.1"/>
    </source>
</evidence>
<dbReference type="InterPro" id="IPR007612">
    <property type="entry name" value="LOR"/>
</dbReference>
<accession>A0A9P8GC46</accession>
<dbReference type="Pfam" id="PF04525">
    <property type="entry name" value="LOR"/>
    <property type="match status" value="1"/>
</dbReference>
<dbReference type="InterPro" id="IPR038595">
    <property type="entry name" value="LOR_sf"/>
</dbReference>
<protein>
    <submittedName>
        <fullName evidence="2">Uncharacterized protein</fullName>
    </submittedName>
</protein>
<dbReference type="Gene3D" id="2.40.160.200">
    <property type="entry name" value="LURP1-related"/>
    <property type="match status" value="1"/>
</dbReference>
<dbReference type="InterPro" id="IPR025659">
    <property type="entry name" value="Tubby-like_C"/>
</dbReference>
<name>A0A9P8GC46_AURME</name>
<dbReference type="OrthoDB" id="97518at2759"/>
<gene>
    <name evidence="2" type="ORF">KCV03_g7423</name>
</gene>
<comment type="similarity">
    <text evidence="1">Belongs to the LOR family.</text>
</comment>
<dbReference type="AlphaFoldDB" id="A0A9P8GC46"/>
<dbReference type="Proteomes" id="UP000767238">
    <property type="component" value="Unassembled WGS sequence"/>
</dbReference>
<reference evidence="2" key="1">
    <citation type="journal article" date="2021" name="J Fungi (Basel)">
        <title>Virulence traits and population genomics of the black yeast Aureobasidium melanogenum.</title>
        <authorList>
            <person name="Cernosa A."/>
            <person name="Sun X."/>
            <person name="Gostincar C."/>
            <person name="Fang C."/>
            <person name="Gunde-Cimerman N."/>
            <person name="Song Z."/>
        </authorList>
    </citation>
    <scope>NUCLEOTIDE SEQUENCE</scope>
    <source>
        <strain evidence="2">EXF-8016</strain>
    </source>
</reference>
<comment type="caution">
    <text evidence="2">The sequence shown here is derived from an EMBL/GenBank/DDBJ whole genome shotgun (WGS) entry which is preliminary data.</text>
</comment>
<sequence length="203" mass="22706">MASDLSSSTVSPLFNSGLVAENNRTLGLRCHDRHFRDAIICDENGVRLFDFNAKDIGTSWTLRRSLIDSKTGRHILDLRHTKMSMKTWVLEDHEGSEFCKVRDVTSASDFTAVNAQIRASENNSSSSSIQIRSFDKAGSRTTFQVDGTTIVEMTLTDNNDASFLHKRGLDRTTWRLEVAKGVDVALVVALAFARAEISHAWRR</sequence>
<dbReference type="EMBL" id="JAHFYH010000061">
    <property type="protein sequence ID" value="KAH0216722.1"/>
    <property type="molecule type" value="Genomic_DNA"/>
</dbReference>
<evidence type="ECO:0000256" key="1">
    <source>
        <dbReference type="ARBA" id="ARBA00005437"/>
    </source>
</evidence>
<organism evidence="2 3">
    <name type="scientific">Aureobasidium melanogenum</name>
    <name type="common">Aureobasidium pullulans var. melanogenum</name>
    <dbReference type="NCBI Taxonomy" id="46634"/>
    <lineage>
        <taxon>Eukaryota</taxon>
        <taxon>Fungi</taxon>
        <taxon>Dikarya</taxon>
        <taxon>Ascomycota</taxon>
        <taxon>Pezizomycotina</taxon>
        <taxon>Dothideomycetes</taxon>
        <taxon>Dothideomycetidae</taxon>
        <taxon>Dothideales</taxon>
        <taxon>Saccotheciaceae</taxon>
        <taxon>Aureobasidium</taxon>
    </lineage>
</organism>